<protein>
    <submittedName>
        <fullName evidence="2">Uncharacterized protein</fullName>
    </submittedName>
</protein>
<reference evidence="2 3" key="1">
    <citation type="journal article" date="2018" name="Sci. Rep.">
        <title>Comparative genomics provides insights into the lifestyle and reveals functional heterogeneity of dark septate endophytic fungi.</title>
        <authorList>
            <person name="Knapp D.G."/>
            <person name="Nemeth J.B."/>
            <person name="Barry K."/>
            <person name="Hainaut M."/>
            <person name="Henrissat B."/>
            <person name="Johnson J."/>
            <person name="Kuo A."/>
            <person name="Lim J.H.P."/>
            <person name="Lipzen A."/>
            <person name="Nolan M."/>
            <person name="Ohm R.A."/>
            <person name="Tamas L."/>
            <person name="Grigoriev I.V."/>
            <person name="Spatafora J.W."/>
            <person name="Nagy L.G."/>
            <person name="Kovacs G.M."/>
        </authorList>
    </citation>
    <scope>NUCLEOTIDE SEQUENCE [LARGE SCALE GENOMIC DNA]</scope>
    <source>
        <strain evidence="2 3">DSE2036</strain>
    </source>
</reference>
<evidence type="ECO:0000313" key="2">
    <source>
        <dbReference type="EMBL" id="PVI00269.1"/>
    </source>
</evidence>
<dbReference type="EMBL" id="KZ805376">
    <property type="protein sequence ID" value="PVI00269.1"/>
    <property type="molecule type" value="Genomic_DNA"/>
</dbReference>
<keyword evidence="3" id="KW-1185">Reference proteome</keyword>
<dbReference type="AlphaFoldDB" id="A0A2V1DQG6"/>
<feature type="transmembrane region" description="Helical" evidence="1">
    <location>
        <begin position="29"/>
        <end position="54"/>
    </location>
</feature>
<keyword evidence="1" id="KW-0812">Transmembrane</keyword>
<accession>A0A2V1DQG6</accession>
<dbReference type="Proteomes" id="UP000244855">
    <property type="component" value="Unassembled WGS sequence"/>
</dbReference>
<keyword evidence="1" id="KW-1133">Transmembrane helix</keyword>
<proteinExistence type="predicted"/>
<sequence length="133" mass="15155">MVQKWRGGHREGGGSSVVWRWWGEQKGKVVGILPVLWLWLSFIVFVVISSSFYLRCSVSLNSVHCRKRGAPRSELHLRLAGDGGRNAGHDDILCARVATMEFRSCQQTGTRNKAFKDDYIYFLPCNVEKIIRV</sequence>
<organism evidence="2 3">
    <name type="scientific">Periconia macrospinosa</name>
    <dbReference type="NCBI Taxonomy" id="97972"/>
    <lineage>
        <taxon>Eukaryota</taxon>
        <taxon>Fungi</taxon>
        <taxon>Dikarya</taxon>
        <taxon>Ascomycota</taxon>
        <taxon>Pezizomycotina</taxon>
        <taxon>Dothideomycetes</taxon>
        <taxon>Pleosporomycetidae</taxon>
        <taxon>Pleosporales</taxon>
        <taxon>Massarineae</taxon>
        <taxon>Periconiaceae</taxon>
        <taxon>Periconia</taxon>
    </lineage>
</organism>
<keyword evidence="1" id="KW-0472">Membrane</keyword>
<evidence type="ECO:0000256" key="1">
    <source>
        <dbReference type="SAM" id="Phobius"/>
    </source>
</evidence>
<evidence type="ECO:0000313" key="3">
    <source>
        <dbReference type="Proteomes" id="UP000244855"/>
    </source>
</evidence>
<name>A0A2V1DQG6_9PLEO</name>
<gene>
    <name evidence="2" type="ORF">DM02DRAFT_398944</name>
</gene>